<comment type="subcellular location">
    <subcellularLocation>
        <location evidence="1">Endosome</location>
    </subcellularLocation>
</comment>
<dbReference type="Pfam" id="PF07200">
    <property type="entry name" value="Mod_r"/>
    <property type="match status" value="1"/>
</dbReference>
<dbReference type="GO" id="GO:0072666">
    <property type="term" value="P:establishment of protein localization to vacuole"/>
    <property type="evidence" value="ECO:0007669"/>
    <property type="project" value="UniProtKB-ARBA"/>
</dbReference>
<dbReference type="GO" id="GO:0000813">
    <property type="term" value="C:ESCRT I complex"/>
    <property type="evidence" value="ECO:0007669"/>
    <property type="project" value="UniProtKB-ARBA"/>
</dbReference>
<dbReference type="Gene3D" id="1.10.287.660">
    <property type="entry name" value="Helix hairpin bin"/>
    <property type="match status" value="1"/>
</dbReference>
<dbReference type="GO" id="GO:0043162">
    <property type="term" value="P:ubiquitin-dependent protein catabolic process via the multivesicular body sorting pathway"/>
    <property type="evidence" value="ECO:0007669"/>
    <property type="project" value="UniProtKB-ARBA"/>
</dbReference>
<keyword evidence="3" id="KW-0813">Transport</keyword>
<evidence type="ECO:0000313" key="8">
    <source>
        <dbReference type="Proteomes" id="UP000189911"/>
    </source>
</evidence>
<evidence type="ECO:0000259" key="6">
    <source>
        <dbReference type="Pfam" id="PF07200"/>
    </source>
</evidence>
<dbReference type="OrthoDB" id="4035847at2759"/>
<dbReference type="InterPro" id="IPR009851">
    <property type="entry name" value="Mod_r"/>
</dbReference>
<keyword evidence="8" id="KW-1185">Reference proteome</keyword>
<feature type="domain" description="VPS37 C-terminal" evidence="6">
    <location>
        <begin position="32"/>
        <end position="169"/>
    </location>
</feature>
<dbReference type="InterPro" id="IPR037202">
    <property type="entry name" value="ESCRT_assembly_dom"/>
</dbReference>
<dbReference type="InterPro" id="IPR029012">
    <property type="entry name" value="Helix_hairpin_bin_sf"/>
</dbReference>
<dbReference type="Proteomes" id="UP000189911">
    <property type="component" value="Chromosome C"/>
</dbReference>
<reference evidence="8" key="1">
    <citation type="submission" date="2016-03" db="EMBL/GenBank/DDBJ databases">
        <authorList>
            <person name="Devillers Hugo."/>
        </authorList>
    </citation>
    <scope>NUCLEOTIDE SEQUENCE [LARGE SCALE GENOMIC DNA]</scope>
</reference>
<proteinExistence type="inferred from homology"/>
<keyword evidence="4" id="KW-0967">Endosome</keyword>
<dbReference type="AlphaFoldDB" id="A0A1G4J8T7"/>
<evidence type="ECO:0000256" key="4">
    <source>
        <dbReference type="ARBA" id="ARBA00022753"/>
    </source>
</evidence>
<evidence type="ECO:0000256" key="3">
    <source>
        <dbReference type="ARBA" id="ARBA00022448"/>
    </source>
</evidence>
<comment type="similarity">
    <text evidence="2">Belongs to the VPS37 family.</text>
</comment>
<dbReference type="EMBL" id="LT598446">
    <property type="protein sequence ID" value="SCU86325.1"/>
    <property type="molecule type" value="Genomic_DNA"/>
</dbReference>
<dbReference type="GO" id="GO:0006886">
    <property type="term" value="P:intracellular protein transport"/>
    <property type="evidence" value="ECO:0007669"/>
    <property type="project" value="UniProtKB-ARBA"/>
</dbReference>
<name>A0A1G4J8T7_9SACH</name>
<dbReference type="SUPFAM" id="SSF140111">
    <property type="entry name" value="Endosomal sorting complex assembly domain"/>
    <property type="match status" value="1"/>
</dbReference>
<evidence type="ECO:0000256" key="5">
    <source>
        <dbReference type="ARBA" id="ARBA00022927"/>
    </source>
</evidence>
<sequence length="175" mass="20119">MNVERPELPPKPGNNAVETAANAVPLPESVNLLPVKAIEELTSTHRDKLKDYVMRFENCADIRAGSQQLKDELQVLLQEFESIQARREKVMTKFSFVKGLESEYEASWETLNGLISTRYGENALRDRMKSDLGMLNSQATALESNHDLGMDQFIQQHLELKEIYHLKRQLLHSWH</sequence>
<keyword evidence="5" id="KW-0653">Protein transport</keyword>
<gene>
    <name evidence="7" type="ORF">LANO_0C07602G</name>
</gene>
<evidence type="ECO:0000313" key="7">
    <source>
        <dbReference type="EMBL" id="SCU86325.1"/>
    </source>
</evidence>
<organism evidence="7 8">
    <name type="scientific">Lachancea nothofagi CBS 11611</name>
    <dbReference type="NCBI Taxonomy" id="1266666"/>
    <lineage>
        <taxon>Eukaryota</taxon>
        <taxon>Fungi</taxon>
        <taxon>Dikarya</taxon>
        <taxon>Ascomycota</taxon>
        <taxon>Saccharomycotina</taxon>
        <taxon>Saccharomycetes</taxon>
        <taxon>Saccharomycetales</taxon>
        <taxon>Saccharomycetaceae</taxon>
        <taxon>Lachancea</taxon>
    </lineage>
</organism>
<accession>A0A1G4J8T7</accession>
<evidence type="ECO:0000256" key="1">
    <source>
        <dbReference type="ARBA" id="ARBA00004177"/>
    </source>
</evidence>
<protein>
    <submittedName>
        <fullName evidence="7">LANO_0C07602g1_1</fullName>
    </submittedName>
</protein>
<evidence type="ECO:0000256" key="2">
    <source>
        <dbReference type="ARBA" id="ARBA00007617"/>
    </source>
</evidence>